<dbReference type="GO" id="GO:0016746">
    <property type="term" value="F:acyltransferase activity"/>
    <property type="evidence" value="ECO:0007669"/>
    <property type="project" value="UniProtKB-KW"/>
</dbReference>
<gene>
    <name evidence="2" type="ORF">SHI21_18460</name>
</gene>
<evidence type="ECO:0000313" key="3">
    <source>
        <dbReference type="Proteomes" id="UP001302274"/>
    </source>
</evidence>
<accession>A0ABU5VYR7</accession>
<dbReference type="PROSITE" id="PS51186">
    <property type="entry name" value="GNAT"/>
    <property type="match status" value="1"/>
</dbReference>
<dbReference type="Pfam" id="PF13673">
    <property type="entry name" value="Acetyltransf_10"/>
    <property type="match status" value="1"/>
</dbReference>
<organism evidence="2 3">
    <name type="scientific">Bacteriovorax antarcticus</name>
    <dbReference type="NCBI Taxonomy" id="3088717"/>
    <lineage>
        <taxon>Bacteria</taxon>
        <taxon>Pseudomonadati</taxon>
        <taxon>Bdellovibrionota</taxon>
        <taxon>Bacteriovoracia</taxon>
        <taxon>Bacteriovoracales</taxon>
        <taxon>Bacteriovoracaceae</taxon>
        <taxon>Bacteriovorax</taxon>
    </lineage>
</organism>
<evidence type="ECO:0000259" key="1">
    <source>
        <dbReference type="PROSITE" id="PS51186"/>
    </source>
</evidence>
<dbReference type="CDD" id="cd04301">
    <property type="entry name" value="NAT_SF"/>
    <property type="match status" value="1"/>
</dbReference>
<sequence length="155" mass="17882">MIVRNFHKTDTKTLIELFRETVHRVCCVDYSVEQLKAWAPDFIDDSVWESRLEKSYALVAEENGLILGFANLENDGNIDMFYVSAESQGKGVGKVLLKHLENHAKDLKLDKLTSDVSLTARKFFQHSGFLTEKEYIKVRNDVEFKNTLMSKKLSY</sequence>
<proteinExistence type="predicted"/>
<dbReference type="InterPro" id="IPR000182">
    <property type="entry name" value="GNAT_dom"/>
</dbReference>
<comment type="caution">
    <text evidence="2">The sequence shown here is derived from an EMBL/GenBank/DDBJ whole genome shotgun (WGS) entry which is preliminary data.</text>
</comment>
<dbReference type="PANTHER" id="PTHR43451:SF1">
    <property type="entry name" value="ACETYLTRANSFERASE"/>
    <property type="match status" value="1"/>
</dbReference>
<evidence type="ECO:0000313" key="2">
    <source>
        <dbReference type="EMBL" id="MEA9358224.1"/>
    </source>
</evidence>
<dbReference type="Gene3D" id="3.40.630.30">
    <property type="match status" value="1"/>
</dbReference>
<protein>
    <submittedName>
        <fullName evidence="2">GNAT family N-acetyltransferase</fullName>
        <ecNumber evidence="2">2.3.1.-</ecNumber>
    </submittedName>
</protein>
<dbReference type="InterPro" id="IPR052564">
    <property type="entry name" value="N-acetyltrans/Recomb-assoc"/>
</dbReference>
<dbReference type="InterPro" id="IPR016181">
    <property type="entry name" value="Acyl_CoA_acyltransferase"/>
</dbReference>
<name>A0ABU5VYR7_9BACT</name>
<dbReference type="SUPFAM" id="SSF55729">
    <property type="entry name" value="Acyl-CoA N-acyltransferases (Nat)"/>
    <property type="match status" value="1"/>
</dbReference>
<feature type="domain" description="N-acetyltransferase" evidence="1">
    <location>
        <begin position="1"/>
        <end position="154"/>
    </location>
</feature>
<reference evidence="2 3" key="1">
    <citation type="submission" date="2023-11" db="EMBL/GenBank/DDBJ databases">
        <title>A Novel Polar Bacteriovorax (B. antarcticus) Isolated from the Biocrust in Antarctica.</title>
        <authorList>
            <person name="Mun W."/>
            <person name="Choi S.Y."/>
            <person name="Mitchell R.J."/>
        </authorList>
    </citation>
    <scope>NUCLEOTIDE SEQUENCE [LARGE SCALE GENOMIC DNA]</scope>
    <source>
        <strain evidence="2 3">PP10</strain>
    </source>
</reference>
<dbReference type="EMBL" id="JAYGJQ010000003">
    <property type="protein sequence ID" value="MEA9358224.1"/>
    <property type="molecule type" value="Genomic_DNA"/>
</dbReference>
<dbReference type="RefSeq" id="WP_323578543.1">
    <property type="nucleotide sequence ID" value="NZ_JAYGJQ010000003.1"/>
</dbReference>
<keyword evidence="2" id="KW-0808">Transferase</keyword>
<keyword evidence="2" id="KW-0012">Acyltransferase</keyword>
<keyword evidence="3" id="KW-1185">Reference proteome</keyword>
<dbReference type="PANTHER" id="PTHR43451">
    <property type="entry name" value="ACETYLTRANSFERASE (GNAT) FAMILY PROTEIN"/>
    <property type="match status" value="1"/>
</dbReference>
<dbReference type="Proteomes" id="UP001302274">
    <property type="component" value="Unassembled WGS sequence"/>
</dbReference>
<dbReference type="EC" id="2.3.1.-" evidence="2"/>